<name>A0ABT6CH91_9SPHN</name>
<dbReference type="InterPro" id="IPR003018">
    <property type="entry name" value="GAF"/>
</dbReference>
<dbReference type="SUPFAM" id="SSF47384">
    <property type="entry name" value="Homodimeric domain of signal transducing histidine kinase"/>
    <property type="match status" value="1"/>
</dbReference>
<keyword evidence="4" id="KW-0597">Phosphoprotein</keyword>
<protein>
    <recommendedName>
        <fullName evidence="3">histidine kinase</fullName>
        <ecNumber evidence="3">2.7.13.3</ecNumber>
    </recommendedName>
</protein>
<dbReference type="InterPro" id="IPR005467">
    <property type="entry name" value="His_kinase_dom"/>
</dbReference>
<evidence type="ECO:0000313" key="16">
    <source>
        <dbReference type="Proteomes" id="UP001222770"/>
    </source>
</evidence>
<evidence type="ECO:0000256" key="12">
    <source>
        <dbReference type="ARBA" id="ARBA00023136"/>
    </source>
</evidence>
<evidence type="ECO:0000256" key="7">
    <source>
        <dbReference type="ARBA" id="ARBA00022741"/>
    </source>
</evidence>
<evidence type="ECO:0000256" key="8">
    <source>
        <dbReference type="ARBA" id="ARBA00022777"/>
    </source>
</evidence>
<dbReference type="InterPro" id="IPR038318">
    <property type="entry name" value="KdpD_sf"/>
</dbReference>
<dbReference type="Gene3D" id="1.20.120.620">
    <property type="entry name" value="Backbone structure of the membrane domain of e. Coli histidine kinase receptor kdpd"/>
    <property type="match status" value="1"/>
</dbReference>
<dbReference type="EMBL" id="JAROCY010000007">
    <property type="protein sequence ID" value="MDF8333298.1"/>
    <property type="molecule type" value="Genomic_DNA"/>
</dbReference>
<comment type="catalytic activity">
    <reaction evidence="1">
        <text>ATP + protein L-histidine = ADP + protein N-phospho-L-histidine.</text>
        <dbReference type="EC" id="2.7.13.3"/>
    </reaction>
</comment>
<evidence type="ECO:0000256" key="10">
    <source>
        <dbReference type="ARBA" id="ARBA00022989"/>
    </source>
</evidence>
<dbReference type="InterPro" id="IPR029016">
    <property type="entry name" value="GAF-like_dom_sf"/>
</dbReference>
<dbReference type="Gene3D" id="1.10.287.130">
    <property type="match status" value="1"/>
</dbReference>
<dbReference type="Pfam" id="PF13492">
    <property type="entry name" value="GAF_3"/>
    <property type="match status" value="1"/>
</dbReference>
<dbReference type="InterPro" id="IPR003661">
    <property type="entry name" value="HisK_dim/P_dom"/>
</dbReference>
<dbReference type="InterPro" id="IPR025201">
    <property type="entry name" value="KdpD_TM"/>
</dbReference>
<keyword evidence="6 13" id="KW-0812">Transmembrane</keyword>
<evidence type="ECO:0000256" key="4">
    <source>
        <dbReference type="ARBA" id="ARBA00022553"/>
    </source>
</evidence>
<keyword evidence="11" id="KW-0902">Two-component regulatory system</keyword>
<dbReference type="CDD" id="cd00082">
    <property type="entry name" value="HisKA"/>
    <property type="match status" value="1"/>
</dbReference>
<gene>
    <name evidence="15" type="ORF">POM99_08810</name>
</gene>
<dbReference type="PANTHER" id="PTHR45569:SF1">
    <property type="entry name" value="SENSOR PROTEIN KDPD"/>
    <property type="match status" value="1"/>
</dbReference>
<feature type="domain" description="Histidine kinase" evidence="14">
    <location>
        <begin position="291"/>
        <end position="501"/>
    </location>
</feature>
<feature type="transmembrane region" description="Helical" evidence="13">
    <location>
        <begin position="62"/>
        <end position="82"/>
    </location>
</feature>
<keyword evidence="5" id="KW-0808">Transferase</keyword>
<keyword evidence="10 13" id="KW-1133">Transmembrane helix</keyword>
<dbReference type="Pfam" id="PF02518">
    <property type="entry name" value="HATPase_c"/>
    <property type="match status" value="1"/>
</dbReference>
<dbReference type="Pfam" id="PF13493">
    <property type="entry name" value="DUF4118"/>
    <property type="match status" value="1"/>
</dbReference>
<dbReference type="PANTHER" id="PTHR45569">
    <property type="entry name" value="SENSOR PROTEIN KDPD"/>
    <property type="match status" value="1"/>
</dbReference>
<comment type="caution">
    <text evidence="15">The sequence shown here is derived from an EMBL/GenBank/DDBJ whole genome shotgun (WGS) entry which is preliminary data.</text>
</comment>
<evidence type="ECO:0000256" key="6">
    <source>
        <dbReference type="ARBA" id="ARBA00022692"/>
    </source>
</evidence>
<evidence type="ECO:0000256" key="3">
    <source>
        <dbReference type="ARBA" id="ARBA00012438"/>
    </source>
</evidence>
<comment type="subcellular location">
    <subcellularLocation>
        <location evidence="2">Membrane</location>
        <topology evidence="2">Multi-pass membrane protein</topology>
    </subcellularLocation>
</comment>
<evidence type="ECO:0000256" key="9">
    <source>
        <dbReference type="ARBA" id="ARBA00022840"/>
    </source>
</evidence>
<dbReference type="SMART" id="SM00388">
    <property type="entry name" value="HisKA"/>
    <property type="match status" value="1"/>
</dbReference>
<dbReference type="Gene3D" id="3.30.450.40">
    <property type="match status" value="1"/>
</dbReference>
<dbReference type="SUPFAM" id="SSF55874">
    <property type="entry name" value="ATPase domain of HSP90 chaperone/DNA topoisomerase II/histidine kinase"/>
    <property type="match status" value="1"/>
</dbReference>
<dbReference type="CDD" id="cd00075">
    <property type="entry name" value="HATPase"/>
    <property type="match status" value="1"/>
</dbReference>
<evidence type="ECO:0000256" key="11">
    <source>
        <dbReference type="ARBA" id="ARBA00023012"/>
    </source>
</evidence>
<reference evidence="15 16" key="1">
    <citation type="submission" date="2023-03" db="EMBL/GenBank/DDBJ databases">
        <title>Novosphingobium cyanobacteriorum sp. nov., isolated from a eutrophic reservoir during the Microcystis bloom period.</title>
        <authorList>
            <person name="Kang M."/>
            <person name="Le V."/>
            <person name="Ko S.-R."/>
            <person name="Lee S.-A."/>
            <person name="Ahn C.-Y."/>
        </authorList>
    </citation>
    <scope>NUCLEOTIDE SEQUENCE [LARGE SCALE GENOMIC DNA]</scope>
    <source>
        <strain evidence="15 16">HBC54</strain>
    </source>
</reference>
<dbReference type="InterPro" id="IPR036097">
    <property type="entry name" value="HisK_dim/P_sf"/>
</dbReference>
<sequence>MANGVIPRGDEGRWGTAVGHALTLLLVGLVTLAGQVLFARGELADIGLLYLVPVMYAGTRHGLVTGIVAGLVSTLAYNFFFIPPIHTLAIAEPSHIVTLLVLLGVAVTGSQLAARVREQAALAQSRADRDAALAGFARVLMGLNTRAALWPVLAQEIARQFEVRTVVVAAHEGAEAQPVAATPPVERLDLIDRAAAQWCLDHGQAAGPGAAALTTSEWLFLPVRGGGRAQAVLGVARGDAGEPLAGAQRALLESLLDQTGLALARIAAEEEMIALGKVQERDRLRAALLQSLGHDLRTPLTTVLGALRAIRPADAAQGEQIDLARGEAERLERFIANLLDMVRIEAGAIEQAREPVDLREAVTAACEDMARALADARVEMAVADDLPLVQVDPRLLHHCLINLLDNAAKHGGGGPIMVRAQESAEGLALSVLDRGPGLPAGEEARVFGVFTRLEGSDRRGGTGLGLAIVQGFAGAMGLQVRAGNRTDGPGADFTLVFPHDLLRRVEG</sequence>
<evidence type="ECO:0000256" key="13">
    <source>
        <dbReference type="SAM" id="Phobius"/>
    </source>
</evidence>
<dbReference type="RefSeq" id="WP_277276855.1">
    <property type="nucleotide sequence ID" value="NZ_JAROCY010000007.1"/>
</dbReference>
<keyword evidence="16" id="KW-1185">Reference proteome</keyword>
<feature type="transmembrane region" description="Helical" evidence="13">
    <location>
        <begin position="20"/>
        <end position="41"/>
    </location>
</feature>
<dbReference type="SMART" id="SM00387">
    <property type="entry name" value="HATPase_c"/>
    <property type="match status" value="1"/>
</dbReference>
<dbReference type="PROSITE" id="PS50109">
    <property type="entry name" value="HIS_KIN"/>
    <property type="match status" value="1"/>
</dbReference>
<dbReference type="SUPFAM" id="SSF55781">
    <property type="entry name" value="GAF domain-like"/>
    <property type="match status" value="1"/>
</dbReference>
<keyword evidence="8" id="KW-0418">Kinase</keyword>
<evidence type="ECO:0000256" key="2">
    <source>
        <dbReference type="ARBA" id="ARBA00004141"/>
    </source>
</evidence>
<dbReference type="Gene3D" id="3.30.565.10">
    <property type="entry name" value="Histidine kinase-like ATPase, C-terminal domain"/>
    <property type="match status" value="1"/>
</dbReference>
<dbReference type="Proteomes" id="UP001222770">
    <property type="component" value="Unassembled WGS sequence"/>
</dbReference>
<evidence type="ECO:0000259" key="14">
    <source>
        <dbReference type="PROSITE" id="PS50109"/>
    </source>
</evidence>
<dbReference type="InterPro" id="IPR003594">
    <property type="entry name" value="HATPase_dom"/>
</dbReference>
<dbReference type="EC" id="2.7.13.3" evidence="3"/>
<dbReference type="PRINTS" id="PR00344">
    <property type="entry name" value="BCTRLSENSOR"/>
</dbReference>
<dbReference type="Pfam" id="PF00512">
    <property type="entry name" value="HisKA"/>
    <property type="match status" value="1"/>
</dbReference>
<keyword evidence="7" id="KW-0547">Nucleotide-binding</keyword>
<evidence type="ECO:0000256" key="1">
    <source>
        <dbReference type="ARBA" id="ARBA00000085"/>
    </source>
</evidence>
<evidence type="ECO:0000313" key="15">
    <source>
        <dbReference type="EMBL" id="MDF8333298.1"/>
    </source>
</evidence>
<dbReference type="InterPro" id="IPR036890">
    <property type="entry name" value="HATPase_C_sf"/>
</dbReference>
<organism evidence="15 16">
    <name type="scientific">Novosphingobium cyanobacteriorum</name>
    <dbReference type="NCBI Taxonomy" id="3024215"/>
    <lineage>
        <taxon>Bacteria</taxon>
        <taxon>Pseudomonadati</taxon>
        <taxon>Pseudomonadota</taxon>
        <taxon>Alphaproteobacteria</taxon>
        <taxon>Sphingomonadales</taxon>
        <taxon>Sphingomonadaceae</taxon>
        <taxon>Novosphingobium</taxon>
    </lineage>
</organism>
<proteinExistence type="predicted"/>
<feature type="transmembrane region" description="Helical" evidence="13">
    <location>
        <begin position="94"/>
        <end position="114"/>
    </location>
</feature>
<accession>A0ABT6CH91</accession>
<keyword evidence="12 13" id="KW-0472">Membrane</keyword>
<dbReference type="InterPro" id="IPR052023">
    <property type="entry name" value="Histidine_kinase_KdpD"/>
</dbReference>
<keyword evidence="9" id="KW-0067">ATP-binding</keyword>
<evidence type="ECO:0000256" key="5">
    <source>
        <dbReference type="ARBA" id="ARBA00022679"/>
    </source>
</evidence>
<dbReference type="InterPro" id="IPR004358">
    <property type="entry name" value="Sig_transdc_His_kin-like_C"/>
</dbReference>